<gene>
    <name evidence="1" type="ORF">Golob_011575</name>
</gene>
<organism evidence="1 2">
    <name type="scientific">Gossypium lobatum</name>
    <dbReference type="NCBI Taxonomy" id="34289"/>
    <lineage>
        <taxon>Eukaryota</taxon>
        <taxon>Viridiplantae</taxon>
        <taxon>Streptophyta</taxon>
        <taxon>Embryophyta</taxon>
        <taxon>Tracheophyta</taxon>
        <taxon>Spermatophyta</taxon>
        <taxon>Magnoliopsida</taxon>
        <taxon>eudicotyledons</taxon>
        <taxon>Gunneridae</taxon>
        <taxon>Pentapetalae</taxon>
        <taxon>rosids</taxon>
        <taxon>malvids</taxon>
        <taxon>Malvales</taxon>
        <taxon>Malvaceae</taxon>
        <taxon>Malvoideae</taxon>
        <taxon>Gossypium</taxon>
    </lineage>
</organism>
<reference evidence="1 2" key="1">
    <citation type="journal article" date="2019" name="Genome Biol. Evol.">
        <title>Insights into the evolution of the New World diploid cottons (Gossypium, subgenus Houzingenia) based on genome sequencing.</title>
        <authorList>
            <person name="Grover C.E."/>
            <person name="Arick M.A. 2nd"/>
            <person name="Thrash A."/>
            <person name="Conover J.L."/>
            <person name="Sanders W.S."/>
            <person name="Peterson D.G."/>
            <person name="Frelichowski J.E."/>
            <person name="Scheffler J.A."/>
            <person name="Scheffler B.E."/>
            <person name="Wendel J.F."/>
        </authorList>
    </citation>
    <scope>NUCLEOTIDE SEQUENCE [LARGE SCALE GENOMIC DNA]</scope>
    <source>
        <strain evidence="1">157</strain>
        <tissue evidence="1">Leaf</tissue>
    </source>
</reference>
<evidence type="ECO:0000313" key="1">
    <source>
        <dbReference type="EMBL" id="MBA0566791.1"/>
    </source>
</evidence>
<comment type="caution">
    <text evidence="1">The sequence shown here is derived from an EMBL/GenBank/DDBJ whole genome shotgun (WGS) entry which is preliminary data.</text>
</comment>
<dbReference type="Proteomes" id="UP000593572">
    <property type="component" value="Unassembled WGS sequence"/>
</dbReference>
<accession>A0A7J8MPX3</accession>
<sequence>MYCSVELLDGYEASIGLLYGGISRPRSTTNVGSSMGDGNVGLGEENIELPIDYCEQPKHQQRHRDNHQGLTGSSYWFKNNCKLPHNYGIHNGGLCMSPSSEYWARPRAIEGVVGM</sequence>
<dbReference type="AlphaFoldDB" id="A0A7J8MPX3"/>
<dbReference type="EMBL" id="JABEZX010000009">
    <property type="protein sequence ID" value="MBA0566791.1"/>
    <property type="molecule type" value="Genomic_DNA"/>
</dbReference>
<keyword evidence="2" id="KW-1185">Reference proteome</keyword>
<proteinExistence type="predicted"/>
<evidence type="ECO:0000313" key="2">
    <source>
        <dbReference type="Proteomes" id="UP000593572"/>
    </source>
</evidence>
<name>A0A7J8MPX3_9ROSI</name>
<protein>
    <submittedName>
        <fullName evidence="1">Uncharacterized protein</fullName>
    </submittedName>
</protein>